<evidence type="ECO:0000256" key="2">
    <source>
        <dbReference type="SAM" id="Phobius"/>
    </source>
</evidence>
<name>A0A7S2KAG0_9DINO</name>
<evidence type="ECO:0008006" key="4">
    <source>
        <dbReference type="Google" id="ProtNLM"/>
    </source>
</evidence>
<dbReference type="PANTHER" id="PTHR12994">
    <property type="entry name" value="SECERNIN"/>
    <property type="match status" value="1"/>
</dbReference>
<dbReference type="Pfam" id="PF03577">
    <property type="entry name" value="Peptidase_C69"/>
    <property type="match status" value="1"/>
</dbReference>
<keyword evidence="2" id="KW-0812">Transmembrane</keyword>
<evidence type="ECO:0000313" key="3">
    <source>
        <dbReference type="EMBL" id="CAD9571045.1"/>
    </source>
</evidence>
<organism evidence="3">
    <name type="scientific">Zooxanthella nutricula</name>
    <dbReference type="NCBI Taxonomy" id="1333877"/>
    <lineage>
        <taxon>Eukaryota</taxon>
        <taxon>Sar</taxon>
        <taxon>Alveolata</taxon>
        <taxon>Dinophyceae</taxon>
        <taxon>Peridiniales</taxon>
        <taxon>Peridiniales incertae sedis</taxon>
        <taxon>Zooxanthella</taxon>
    </lineage>
</organism>
<sequence length="709" mass="76652">MAQAPAGPKVPGAAAVSAPSGCPRFGMPRGARRAQPGSQARWAHWAAVGALSVALPGGRACTIIAVGREASALGVPMVGHSDDSGYDPNDVRLVRVPAQTWPHGSVRPLYNVLATYPRLVDASRSPEYAPVGDQQESEPLATIPQVSHTFAYWDTDYGVQNEKGLSIGESTCTSMTVGWPADKDKPYGYNRAGIEELSKIAMERCETARCAVQTMGDIAVDLGFFSSDSGDPAKPAYSGSSECLTVADAKEGELWNFNVLTGKNNASAIWAAQRVPPDHVAAVGNSFTIRKMNLSDSDNFLYSPDVTKLAEEKGWWSPKLEKHKDIFDFFYAYGYTPPEDVVPANIGSVLSYYSGRRMWRVFSLLSPEEGAKLDPDLGNLPHTKDPYPASVPAPKGSVTLEMVTHAYRDHYEGTKYDLTKGMAAGPHGNPNRGVGPPGVLGQWERALSMFRTSWSFVNVAKPHSRSIVWFGYDAPHGTAYLPFYGAAVTGAPESFHSHEGGIAKFSFNVAWWPFNLINQYADLNFQAINGEVRAKAAEAEAKAVKLTADWEKQASYFAAEAPEGAMSMLTARSNAFAQEVVMMWWEFAFYLITKYRGYVVTNNGTMTGVNATGQAYPEWWLNSKDVGYTIWNKHGPFHGVPDEAKAPHAAALATPDRAEVPGYGSLVVPLGAAGAFLAANALLWLAYQAGRRHGQQEAAPDAPYTACAA</sequence>
<dbReference type="GO" id="GO:0070004">
    <property type="term" value="F:cysteine-type exopeptidase activity"/>
    <property type="evidence" value="ECO:0007669"/>
    <property type="project" value="InterPro"/>
</dbReference>
<dbReference type="InterPro" id="IPR005322">
    <property type="entry name" value="Peptidase_C69"/>
</dbReference>
<dbReference type="EMBL" id="HBGW01044693">
    <property type="protein sequence ID" value="CAD9571045.1"/>
    <property type="molecule type" value="Transcribed_RNA"/>
</dbReference>
<accession>A0A7S2KAG0</accession>
<dbReference type="GO" id="GO:0006508">
    <property type="term" value="P:proteolysis"/>
    <property type="evidence" value="ECO:0007669"/>
    <property type="project" value="InterPro"/>
</dbReference>
<dbReference type="AlphaFoldDB" id="A0A7S2KAG0"/>
<gene>
    <name evidence="3" type="ORF">BRAN1462_LOCUS28349</name>
</gene>
<keyword evidence="2" id="KW-1133">Transmembrane helix</keyword>
<dbReference type="GO" id="GO:0016805">
    <property type="term" value="F:dipeptidase activity"/>
    <property type="evidence" value="ECO:0007669"/>
    <property type="project" value="InterPro"/>
</dbReference>
<evidence type="ECO:0000256" key="1">
    <source>
        <dbReference type="ARBA" id="ARBA00005705"/>
    </source>
</evidence>
<comment type="similarity">
    <text evidence="1">Belongs to the peptidase C69 family. Secernin subfamily.</text>
</comment>
<feature type="transmembrane region" description="Helical" evidence="2">
    <location>
        <begin position="666"/>
        <end position="687"/>
    </location>
</feature>
<reference evidence="3" key="1">
    <citation type="submission" date="2021-01" db="EMBL/GenBank/DDBJ databases">
        <authorList>
            <person name="Corre E."/>
            <person name="Pelletier E."/>
            <person name="Niang G."/>
            <person name="Scheremetjew M."/>
            <person name="Finn R."/>
            <person name="Kale V."/>
            <person name="Holt S."/>
            <person name="Cochrane G."/>
            <person name="Meng A."/>
            <person name="Brown T."/>
            <person name="Cohen L."/>
        </authorList>
    </citation>
    <scope>NUCLEOTIDE SEQUENCE</scope>
    <source>
        <strain evidence="3">RCC3387</strain>
    </source>
</reference>
<protein>
    <recommendedName>
        <fullName evidence="4">Dipeptidase</fullName>
    </recommendedName>
</protein>
<keyword evidence="2" id="KW-0472">Membrane</keyword>
<dbReference type="PANTHER" id="PTHR12994:SF17">
    <property type="entry name" value="LD30995P"/>
    <property type="match status" value="1"/>
</dbReference>
<proteinExistence type="inferred from homology"/>